<name>A0A2N3IHP8_9BACT</name>
<dbReference type="CDD" id="cd06260">
    <property type="entry name" value="DUF820-like"/>
    <property type="match status" value="1"/>
</dbReference>
<feature type="domain" description="Putative restriction endonuclease" evidence="1">
    <location>
        <begin position="29"/>
        <end position="202"/>
    </location>
</feature>
<dbReference type="EMBL" id="NKXO01000015">
    <property type="protein sequence ID" value="PKQ69811.1"/>
    <property type="molecule type" value="Genomic_DNA"/>
</dbReference>
<sequence>MLYLEKKSLMTKITDFNTLDLNQTYSYADYLLWQFEERLELIKGKIFRMSPAPSMKHQKVASRLHTYFGSFLLGKSCELFSAPFDVRLFDRKKSKKANKDIYTVVQPDLCVVCDKEKLDERGCLGAPDLIIEILSKGNSKKEMKIKYELYEEAGVKEYWIVVPYEEFIHLYVLNDKGKYELKGIFVDGSIPCQLFPDLQVELEKIFEE</sequence>
<evidence type="ECO:0000313" key="2">
    <source>
        <dbReference type="EMBL" id="PKQ69811.1"/>
    </source>
</evidence>
<dbReference type="InterPro" id="IPR012296">
    <property type="entry name" value="Nuclease_put_TT1808"/>
</dbReference>
<dbReference type="Proteomes" id="UP000233387">
    <property type="component" value="Unassembled WGS sequence"/>
</dbReference>
<dbReference type="InterPro" id="IPR011335">
    <property type="entry name" value="Restrct_endonuc-II-like"/>
</dbReference>
<accession>A0A2N3IHP8</accession>
<keyword evidence="3" id="KW-1185">Reference proteome</keyword>
<proteinExistence type="predicted"/>
<dbReference type="InterPro" id="IPR008538">
    <property type="entry name" value="Uma2"/>
</dbReference>
<organism evidence="2 3">
    <name type="scientific">Raineya orbicola</name>
    <dbReference type="NCBI Taxonomy" id="2016530"/>
    <lineage>
        <taxon>Bacteria</taxon>
        <taxon>Pseudomonadati</taxon>
        <taxon>Bacteroidota</taxon>
        <taxon>Cytophagia</taxon>
        <taxon>Cytophagales</taxon>
        <taxon>Raineyaceae</taxon>
        <taxon>Raineya</taxon>
    </lineage>
</organism>
<comment type="caution">
    <text evidence="2">The sequence shown here is derived from an EMBL/GenBank/DDBJ whole genome shotgun (WGS) entry which is preliminary data.</text>
</comment>
<protein>
    <recommendedName>
        <fullName evidence="1">Putative restriction endonuclease domain-containing protein</fullName>
    </recommendedName>
</protein>
<dbReference type="PANTHER" id="PTHR36558">
    <property type="entry name" value="GLR1098 PROTEIN"/>
    <property type="match status" value="1"/>
</dbReference>
<dbReference type="AlphaFoldDB" id="A0A2N3IHP8"/>
<dbReference type="Gene3D" id="3.90.1570.10">
    <property type="entry name" value="tt1808, chain A"/>
    <property type="match status" value="1"/>
</dbReference>
<dbReference type="Pfam" id="PF05685">
    <property type="entry name" value="Uma2"/>
    <property type="match status" value="1"/>
</dbReference>
<gene>
    <name evidence="2" type="ORF">Rain11_1146</name>
</gene>
<evidence type="ECO:0000313" key="3">
    <source>
        <dbReference type="Proteomes" id="UP000233387"/>
    </source>
</evidence>
<dbReference type="PANTHER" id="PTHR36558:SF1">
    <property type="entry name" value="RESTRICTION ENDONUCLEASE DOMAIN-CONTAINING PROTEIN-RELATED"/>
    <property type="match status" value="1"/>
</dbReference>
<reference evidence="2 3" key="1">
    <citation type="submission" date="2017-06" db="EMBL/GenBank/DDBJ databases">
        <title>Raineya orbicola gen. nov., sp. nov. a slightly thermophilic bacterium of the phylum Bacteroidetes and the description of Raineyaceae fam. nov.</title>
        <authorList>
            <person name="Albuquerque L."/>
            <person name="Polonia A.R.M."/>
            <person name="Barroso C."/>
            <person name="Froufe H.J.C."/>
            <person name="Lage O."/>
            <person name="Lobo-Da-Cunha A."/>
            <person name="Egas C."/>
            <person name="Da Costa M.S."/>
        </authorList>
    </citation>
    <scope>NUCLEOTIDE SEQUENCE [LARGE SCALE GENOMIC DNA]</scope>
    <source>
        <strain evidence="2 3">SPSPC-11</strain>
    </source>
</reference>
<evidence type="ECO:0000259" key="1">
    <source>
        <dbReference type="Pfam" id="PF05685"/>
    </source>
</evidence>
<dbReference type="SUPFAM" id="SSF52980">
    <property type="entry name" value="Restriction endonuclease-like"/>
    <property type="match status" value="1"/>
</dbReference>